<dbReference type="RefSeq" id="WP_166510725.1">
    <property type="nucleotide sequence ID" value="NZ_VNHM01000003.1"/>
</dbReference>
<dbReference type="GO" id="GO:0005737">
    <property type="term" value="C:cytoplasm"/>
    <property type="evidence" value="ECO:0007669"/>
    <property type="project" value="TreeGrafter"/>
</dbReference>
<evidence type="ECO:0000259" key="2">
    <source>
        <dbReference type="Pfam" id="PF04909"/>
    </source>
</evidence>
<gene>
    <name evidence="3" type="ORF">LX24_00660</name>
</gene>
<dbReference type="InterPro" id="IPR006680">
    <property type="entry name" value="Amidohydro-rel"/>
</dbReference>
<proteinExistence type="predicted"/>
<name>A0A5S4ZV40_9FIRM</name>
<protein>
    <recommendedName>
        <fullName evidence="2">Amidohydrolase-related domain-containing protein</fullName>
    </recommendedName>
</protein>
<dbReference type="Pfam" id="PF04909">
    <property type="entry name" value="Amidohydro_2"/>
    <property type="match status" value="1"/>
</dbReference>
<dbReference type="Proteomes" id="UP000323166">
    <property type="component" value="Unassembled WGS sequence"/>
</dbReference>
<dbReference type="SUPFAM" id="SSF51556">
    <property type="entry name" value="Metallo-dependent hydrolases"/>
    <property type="match status" value="1"/>
</dbReference>
<dbReference type="PANTHER" id="PTHR21240">
    <property type="entry name" value="2-AMINO-3-CARBOXYLMUCONATE-6-SEMIALDEHYDE DECARBOXYLASE"/>
    <property type="match status" value="1"/>
</dbReference>
<dbReference type="AlphaFoldDB" id="A0A5S4ZV40"/>
<evidence type="ECO:0000313" key="4">
    <source>
        <dbReference type="Proteomes" id="UP000323166"/>
    </source>
</evidence>
<sequence>MEKIWDAHVHFFPQRLFDAIWRWFANVGWKIPYAGWELDRYVASLRGMGVERAFLLTYAHKPDMSLELNRWVRDVCRRYDCFIPFACIHPRDHNLERVMSTVLDDWQFAGFKLQLAVQQYAADDPALEPVFRAAAERQKPVIIHAGTAPYSQTDPLLGLDHMERVMEKWPELKVVIPHLGYYELDKAFSLVERYPNVYLDTSWVMGAGQIDLPVERLVEFMERHPHRFLYGSDFPIIEHQLESGLEILRGLGLTTGTLRRVVYDNARDLVAISTSI</sequence>
<organism evidence="3 4">
    <name type="scientific">Desulfallas thermosapovorans DSM 6562</name>
    <dbReference type="NCBI Taxonomy" id="1121431"/>
    <lineage>
        <taxon>Bacteria</taxon>
        <taxon>Bacillati</taxon>
        <taxon>Bacillota</taxon>
        <taxon>Clostridia</taxon>
        <taxon>Eubacteriales</taxon>
        <taxon>Desulfallaceae</taxon>
        <taxon>Desulfallas</taxon>
    </lineage>
</organism>
<feature type="domain" description="Amidohydrolase-related" evidence="2">
    <location>
        <begin position="5"/>
        <end position="270"/>
    </location>
</feature>
<dbReference type="GO" id="GO:0016787">
    <property type="term" value="F:hydrolase activity"/>
    <property type="evidence" value="ECO:0007669"/>
    <property type="project" value="InterPro"/>
</dbReference>
<accession>A0A5S4ZV40</accession>
<dbReference type="InterPro" id="IPR032466">
    <property type="entry name" value="Metal_Hydrolase"/>
</dbReference>
<dbReference type="GO" id="GO:0019748">
    <property type="term" value="P:secondary metabolic process"/>
    <property type="evidence" value="ECO:0007669"/>
    <property type="project" value="TreeGrafter"/>
</dbReference>
<dbReference type="InterPro" id="IPR032465">
    <property type="entry name" value="ACMSD"/>
</dbReference>
<dbReference type="GO" id="GO:0016831">
    <property type="term" value="F:carboxy-lyase activity"/>
    <property type="evidence" value="ECO:0007669"/>
    <property type="project" value="InterPro"/>
</dbReference>
<evidence type="ECO:0000313" key="3">
    <source>
        <dbReference type="EMBL" id="TYO96851.1"/>
    </source>
</evidence>
<dbReference type="EMBL" id="VNHM01000003">
    <property type="protein sequence ID" value="TYO96851.1"/>
    <property type="molecule type" value="Genomic_DNA"/>
</dbReference>
<evidence type="ECO:0000256" key="1">
    <source>
        <dbReference type="ARBA" id="ARBA00023239"/>
    </source>
</evidence>
<comment type="caution">
    <text evidence="3">The sequence shown here is derived from an EMBL/GenBank/DDBJ whole genome shotgun (WGS) entry which is preliminary data.</text>
</comment>
<dbReference type="Gene3D" id="3.20.20.140">
    <property type="entry name" value="Metal-dependent hydrolases"/>
    <property type="match status" value="1"/>
</dbReference>
<keyword evidence="1" id="KW-0456">Lyase</keyword>
<dbReference type="CDD" id="cd01292">
    <property type="entry name" value="metallo-dependent_hydrolases"/>
    <property type="match status" value="1"/>
</dbReference>
<reference evidence="3 4" key="1">
    <citation type="submission" date="2019-07" db="EMBL/GenBank/DDBJ databases">
        <title>Genomic Encyclopedia of Type Strains, Phase I: the one thousand microbial genomes (KMG-I) project.</title>
        <authorList>
            <person name="Kyrpides N."/>
        </authorList>
    </citation>
    <scope>NUCLEOTIDE SEQUENCE [LARGE SCALE GENOMIC DNA]</scope>
    <source>
        <strain evidence="3 4">DSM 6562</strain>
    </source>
</reference>
<dbReference type="PANTHER" id="PTHR21240:SF28">
    <property type="entry name" value="ISO-OROTATE DECARBOXYLASE (EUROFUNG)"/>
    <property type="match status" value="1"/>
</dbReference>
<keyword evidence="4" id="KW-1185">Reference proteome</keyword>